<dbReference type="PANTHER" id="PTHR30408:SF12">
    <property type="entry name" value="TYPE I RESTRICTION ENZYME MJAVIII SPECIFICITY SUBUNIT"/>
    <property type="match status" value="1"/>
</dbReference>
<keyword evidence="2" id="KW-0680">Restriction system</keyword>
<dbReference type="EMBL" id="CP053097">
    <property type="protein sequence ID" value="QJR43876.1"/>
    <property type="molecule type" value="Genomic_DNA"/>
</dbReference>
<sequence>MEKNHLFPSIRFKEFTNAWYQEKIEEIYSFASEGGTPATNNLNYYNNGNIPFVKIEDTIDKYIYKTESYINEIGLKNSSAWLVPKNNIILTNGATIGNVAINKIPLTTKQGILALIIKNGYNVEYIYYLLKNKYFQKELNKNSSIGTFANITLQNISKINITKNSKEQKLISNLFILFDNLISIWKMKLSNLENLKNLFLNKMFV</sequence>
<dbReference type="SUPFAM" id="SSF116734">
    <property type="entry name" value="DNA methylase specificity domain"/>
    <property type="match status" value="1"/>
</dbReference>
<evidence type="ECO:0000313" key="5">
    <source>
        <dbReference type="EMBL" id="QJR43876.1"/>
    </source>
</evidence>
<accession>A0A6M4JCX1</accession>
<feature type="domain" description="Type I restriction modification DNA specificity" evidence="4">
    <location>
        <begin position="19"/>
        <end position="193"/>
    </location>
</feature>
<evidence type="ECO:0000313" key="6">
    <source>
        <dbReference type="Proteomes" id="UP000502118"/>
    </source>
</evidence>
<evidence type="ECO:0000259" key="4">
    <source>
        <dbReference type="Pfam" id="PF01420"/>
    </source>
</evidence>
<dbReference type="Proteomes" id="UP000502118">
    <property type="component" value="Chromosome"/>
</dbReference>
<organism evidence="5 6">
    <name type="scientific">Mycoplasma miroungirhinis</name>
    <dbReference type="NCBI Taxonomy" id="754516"/>
    <lineage>
        <taxon>Bacteria</taxon>
        <taxon>Bacillati</taxon>
        <taxon>Mycoplasmatota</taxon>
        <taxon>Mollicutes</taxon>
        <taxon>Mycoplasmataceae</taxon>
        <taxon>Mycoplasma</taxon>
    </lineage>
</organism>
<reference evidence="5 6" key="1">
    <citation type="submission" date="2020-05" db="EMBL/GenBank/DDBJ databases">
        <title>Novel Mycoplasma species detected in Mirounga angustirostris (northern elephant seal) from the USA.</title>
        <authorList>
            <person name="Volokhov D.V."/>
        </authorList>
    </citation>
    <scope>NUCLEOTIDE SEQUENCE [LARGE SCALE GENOMIC DNA]</scope>
    <source>
        <strain evidence="5 6">Mirounga ES2806-NAS</strain>
    </source>
</reference>
<evidence type="ECO:0000256" key="3">
    <source>
        <dbReference type="ARBA" id="ARBA00023125"/>
    </source>
</evidence>
<dbReference type="InterPro" id="IPR000055">
    <property type="entry name" value="Restrct_endonuc_typeI_TRD"/>
</dbReference>
<dbReference type="InterPro" id="IPR044946">
    <property type="entry name" value="Restrct_endonuc_typeI_TRD_sf"/>
</dbReference>
<dbReference type="Pfam" id="PF01420">
    <property type="entry name" value="Methylase_S"/>
    <property type="match status" value="1"/>
</dbReference>
<keyword evidence="3" id="KW-0238">DNA-binding</keyword>
<protein>
    <recommendedName>
        <fullName evidence="4">Type I restriction modification DNA specificity domain-containing protein</fullName>
    </recommendedName>
</protein>
<dbReference type="RefSeq" id="WP_171112345.1">
    <property type="nucleotide sequence ID" value="NZ_CP053097.1"/>
</dbReference>
<dbReference type="GO" id="GO:0009307">
    <property type="term" value="P:DNA restriction-modification system"/>
    <property type="evidence" value="ECO:0007669"/>
    <property type="project" value="UniProtKB-KW"/>
</dbReference>
<dbReference type="PANTHER" id="PTHR30408">
    <property type="entry name" value="TYPE-1 RESTRICTION ENZYME ECOKI SPECIFICITY PROTEIN"/>
    <property type="match status" value="1"/>
</dbReference>
<comment type="similarity">
    <text evidence="1">Belongs to the type-I restriction system S methylase family.</text>
</comment>
<dbReference type="InterPro" id="IPR052021">
    <property type="entry name" value="Type-I_RS_S_subunit"/>
</dbReference>
<gene>
    <name evidence="5" type="ORF">HLA92_00130</name>
</gene>
<proteinExistence type="inferred from homology"/>
<dbReference type="Gene3D" id="3.90.220.20">
    <property type="entry name" value="DNA methylase specificity domains"/>
    <property type="match status" value="1"/>
</dbReference>
<name>A0A6M4JCX1_9MOLU</name>
<evidence type="ECO:0000256" key="2">
    <source>
        <dbReference type="ARBA" id="ARBA00022747"/>
    </source>
</evidence>
<keyword evidence="6" id="KW-1185">Reference proteome</keyword>
<evidence type="ECO:0000256" key="1">
    <source>
        <dbReference type="ARBA" id="ARBA00010923"/>
    </source>
</evidence>
<dbReference type="AlphaFoldDB" id="A0A6M4JCX1"/>
<dbReference type="KEGG" id="mmio:HLA92_00130"/>
<dbReference type="GO" id="GO:0003677">
    <property type="term" value="F:DNA binding"/>
    <property type="evidence" value="ECO:0007669"/>
    <property type="project" value="UniProtKB-KW"/>
</dbReference>